<feature type="signal peptide" evidence="1">
    <location>
        <begin position="1"/>
        <end position="23"/>
    </location>
</feature>
<dbReference type="EMBL" id="RFFH01000009">
    <property type="protein sequence ID" value="RMI30555.1"/>
    <property type="molecule type" value="Genomic_DNA"/>
</dbReference>
<organism evidence="2 3">
    <name type="scientific">Nocardia stercoris</name>
    <dbReference type="NCBI Taxonomy" id="2483361"/>
    <lineage>
        <taxon>Bacteria</taxon>
        <taxon>Bacillati</taxon>
        <taxon>Actinomycetota</taxon>
        <taxon>Actinomycetes</taxon>
        <taxon>Mycobacteriales</taxon>
        <taxon>Nocardiaceae</taxon>
        <taxon>Nocardia</taxon>
    </lineage>
</organism>
<dbReference type="Proteomes" id="UP000279275">
    <property type="component" value="Unassembled WGS sequence"/>
</dbReference>
<keyword evidence="3" id="KW-1185">Reference proteome</keyword>
<sequence length="230" mass="23421">MLRVLVVAAAGATLLSGCGGSGANTGAAQTPSTPRDRLVLTAAEFPAGSTELDLPQDKLNATVGDVAKTQQNATYSPAECGATQHDLGATLNAVMTEASFAAATYGNSNFLIETVASTVADLSTFTRNIQRCPDVTMTTTTEDGKTVTTGTSVTELPVPPDLSGMHAVAYKSTSSTASAVTPLSTITFAGYATLRGLTVGVRVMAVGDAPDQAAFDQLFTSAVHKVQQAA</sequence>
<dbReference type="PROSITE" id="PS51257">
    <property type="entry name" value="PROKAR_LIPOPROTEIN"/>
    <property type="match status" value="1"/>
</dbReference>
<feature type="chain" id="PRO_5018025443" description="Sensor domain-containing protein" evidence="1">
    <location>
        <begin position="24"/>
        <end position="230"/>
    </location>
</feature>
<comment type="caution">
    <text evidence="2">The sequence shown here is derived from an EMBL/GenBank/DDBJ whole genome shotgun (WGS) entry which is preliminary data.</text>
</comment>
<reference evidence="2 3" key="1">
    <citation type="submission" date="2018-10" db="EMBL/GenBank/DDBJ databases">
        <title>Isolation from cow dung.</title>
        <authorList>
            <person name="Ling L."/>
        </authorList>
    </citation>
    <scope>NUCLEOTIDE SEQUENCE [LARGE SCALE GENOMIC DNA]</scope>
    <source>
        <strain evidence="2 3">NEAU-LL90</strain>
    </source>
</reference>
<accession>A0A3M2L3W6</accession>
<keyword evidence="1" id="KW-0732">Signal</keyword>
<evidence type="ECO:0000313" key="2">
    <source>
        <dbReference type="EMBL" id="RMI30555.1"/>
    </source>
</evidence>
<evidence type="ECO:0000313" key="3">
    <source>
        <dbReference type="Proteomes" id="UP000279275"/>
    </source>
</evidence>
<evidence type="ECO:0000256" key="1">
    <source>
        <dbReference type="SAM" id="SignalP"/>
    </source>
</evidence>
<gene>
    <name evidence="2" type="ORF">EBN03_20985</name>
</gene>
<proteinExistence type="predicted"/>
<name>A0A3M2L3W6_9NOCA</name>
<evidence type="ECO:0008006" key="4">
    <source>
        <dbReference type="Google" id="ProtNLM"/>
    </source>
</evidence>
<protein>
    <recommendedName>
        <fullName evidence="4">Sensor domain-containing protein</fullName>
    </recommendedName>
</protein>
<dbReference type="AlphaFoldDB" id="A0A3M2L3W6"/>